<dbReference type="Proteomes" id="UP001055093">
    <property type="component" value="Unassembled WGS sequence"/>
</dbReference>
<gene>
    <name evidence="2" type="ORF">BGCPKDLD_1518</name>
</gene>
<feature type="region of interest" description="Disordered" evidence="1">
    <location>
        <begin position="1"/>
        <end position="33"/>
    </location>
</feature>
<accession>A0ABQ4US51</accession>
<reference evidence="2" key="2">
    <citation type="submission" date="2021-08" db="EMBL/GenBank/DDBJ databases">
        <authorList>
            <person name="Tani A."/>
            <person name="Ola A."/>
            <person name="Ogura Y."/>
            <person name="Katsura K."/>
            <person name="Hayashi T."/>
        </authorList>
    </citation>
    <scope>NUCLEOTIDE SEQUENCE</scope>
    <source>
        <strain evidence="2">DSM 14458</strain>
    </source>
</reference>
<organism evidence="2 3">
    <name type="scientific">Methylorubrum suomiense</name>
    <dbReference type="NCBI Taxonomy" id="144191"/>
    <lineage>
        <taxon>Bacteria</taxon>
        <taxon>Pseudomonadati</taxon>
        <taxon>Pseudomonadota</taxon>
        <taxon>Alphaproteobacteria</taxon>
        <taxon>Hyphomicrobiales</taxon>
        <taxon>Methylobacteriaceae</taxon>
        <taxon>Methylorubrum</taxon>
    </lineage>
</organism>
<protein>
    <submittedName>
        <fullName evidence="2">Uncharacterized protein</fullName>
    </submittedName>
</protein>
<evidence type="ECO:0000313" key="2">
    <source>
        <dbReference type="EMBL" id="GJE74944.1"/>
    </source>
</evidence>
<feature type="region of interest" description="Disordered" evidence="1">
    <location>
        <begin position="60"/>
        <end position="87"/>
    </location>
</feature>
<reference evidence="2" key="1">
    <citation type="journal article" date="2021" name="Front. Microbiol.">
        <title>Comprehensive Comparative Genomics and Phenotyping of Methylobacterium Species.</title>
        <authorList>
            <person name="Alessa O."/>
            <person name="Ogura Y."/>
            <person name="Fujitani Y."/>
            <person name="Takami H."/>
            <person name="Hayashi T."/>
            <person name="Sahin N."/>
            <person name="Tani A."/>
        </authorList>
    </citation>
    <scope>NUCLEOTIDE SEQUENCE</scope>
    <source>
        <strain evidence="2">DSM 14458</strain>
    </source>
</reference>
<evidence type="ECO:0000313" key="3">
    <source>
        <dbReference type="Proteomes" id="UP001055093"/>
    </source>
</evidence>
<feature type="compositionally biased region" description="Polar residues" evidence="1">
    <location>
        <begin position="73"/>
        <end position="87"/>
    </location>
</feature>
<dbReference type="RefSeq" id="WP_041370918.1">
    <property type="nucleotide sequence ID" value="NZ_BPRE01000004.1"/>
</dbReference>
<name>A0ABQ4US51_9HYPH</name>
<dbReference type="EMBL" id="BPRE01000004">
    <property type="protein sequence ID" value="GJE74944.1"/>
    <property type="molecule type" value="Genomic_DNA"/>
</dbReference>
<proteinExistence type="predicted"/>
<keyword evidence="3" id="KW-1185">Reference proteome</keyword>
<evidence type="ECO:0000256" key="1">
    <source>
        <dbReference type="SAM" id="MobiDB-lite"/>
    </source>
</evidence>
<comment type="caution">
    <text evidence="2">The sequence shown here is derived from an EMBL/GenBank/DDBJ whole genome shotgun (WGS) entry which is preliminary data.</text>
</comment>
<sequence>MAGRKVAVQDLVMRSRPNRPADPGSATQDPRLHGVGHGFGDLYAGLVTAPLPEAWQDLLARMEGPDGEAGPGTKSTALTPGSSPAAE</sequence>